<dbReference type="InterPro" id="IPR051533">
    <property type="entry name" value="WaaL-like"/>
</dbReference>
<feature type="domain" description="O-antigen ligase-related" evidence="6">
    <location>
        <begin position="194"/>
        <end position="341"/>
    </location>
</feature>
<dbReference type="Pfam" id="PF04932">
    <property type="entry name" value="Wzy_C"/>
    <property type="match status" value="1"/>
</dbReference>
<dbReference type="EC" id="2.4.1.-" evidence="7"/>
<keyword evidence="7" id="KW-0328">Glycosyltransferase</keyword>
<keyword evidence="4 5" id="KW-0472">Membrane</keyword>
<gene>
    <name evidence="7" type="ORF">GGR36_003693</name>
</gene>
<dbReference type="PANTHER" id="PTHR37422:SF13">
    <property type="entry name" value="LIPOPOLYSACCHARIDE BIOSYNTHESIS PROTEIN PA4999-RELATED"/>
    <property type="match status" value="1"/>
</dbReference>
<feature type="transmembrane region" description="Helical" evidence="5">
    <location>
        <begin position="20"/>
        <end position="50"/>
    </location>
</feature>
<dbReference type="PANTHER" id="PTHR37422">
    <property type="entry name" value="TEICHURONIC ACID BIOSYNTHESIS PROTEIN TUAE"/>
    <property type="match status" value="1"/>
</dbReference>
<feature type="transmembrane region" description="Helical" evidence="5">
    <location>
        <begin position="117"/>
        <end position="138"/>
    </location>
</feature>
<keyword evidence="8" id="KW-1185">Reference proteome</keyword>
<dbReference type="EMBL" id="JACIET010000002">
    <property type="protein sequence ID" value="MBB4014347.1"/>
    <property type="molecule type" value="Genomic_DNA"/>
</dbReference>
<dbReference type="GO" id="GO:0016757">
    <property type="term" value="F:glycosyltransferase activity"/>
    <property type="evidence" value="ECO:0007669"/>
    <property type="project" value="UniProtKB-KW"/>
</dbReference>
<dbReference type="InterPro" id="IPR007016">
    <property type="entry name" value="O-antigen_ligase-rel_domated"/>
</dbReference>
<protein>
    <submittedName>
        <fullName evidence="7">O-antigen ligase</fullName>
        <ecNumber evidence="7">2.4.1.-</ecNumber>
    </submittedName>
</protein>
<dbReference type="Proteomes" id="UP000561045">
    <property type="component" value="Unassembled WGS sequence"/>
</dbReference>
<keyword evidence="2 5" id="KW-0812">Transmembrane</keyword>
<keyword evidence="7" id="KW-0808">Transferase</keyword>
<dbReference type="AlphaFoldDB" id="A0A840BVK4"/>
<keyword evidence="7" id="KW-0436">Ligase</keyword>
<feature type="transmembrane region" description="Helical" evidence="5">
    <location>
        <begin position="184"/>
        <end position="202"/>
    </location>
</feature>
<dbReference type="GO" id="GO:0016020">
    <property type="term" value="C:membrane"/>
    <property type="evidence" value="ECO:0007669"/>
    <property type="project" value="UniProtKB-SubCell"/>
</dbReference>
<dbReference type="GO" id="GO:0016874">
    <property type="term" value="F:ligase activity"/>
    <property type="evidence" value="ECO:0007669"/>
    <property type="project" value="UniProtKB-KW"/>
</dbReference>
<evidence type="ECO:0000256" key="1">
    <source>
        <dbReference type="ARBA" id="ARBA00004141"/>
    </source>
</evidence>
<comment type="caution">
    <text evidence="7">The sequence shown here is derived from an EMBL/GenBank/DDBJ whole genome shotgun (WGS) entry which is preliminary data.</text>
</comment>
<evidence type="ECO:0000256" key="4">
    <source>
        <dbReference type="ARBA" id="ARBA00023136"/>
    </source>
</evidence>
<name>A0A840BVK4_9RHOO</name>
<feature type="transmembrane region" description="Helical" evidence="5">
    <location>
        <begin position="326"/>
        <end position="346"/>
    </location>
</feature>
<evidence type="ECO:0000313" key="7">
    <source>
        <dbReference type="EMBL" id="MBB4014347.1"/>
    </source>
</evidence>
<evidence type="ECO:0000256" key="5">
    <source>
        <dbReference type="SAM" id="Phobius"/>
    </source>
</evidence>
<feature type="transmembrane region" description="Helical" evidence="5">
    <location>
        <begin position="62"/>
        <end position="84"/>
    </location>
</feature>
<dbReference type="RefSeq" id="WP_207064502.1">
    <property type="nucleotide sequence ID" value="NZ_BAABLE010000005.1"/>
</dbReference>
<sequence length="407" mass="44790">MSASMTAAAPGLRGRVENAARWLCVAAAFSVPLPAAWISITTALFLLFWIASADYVARLRIIAGQPIAALSLTLFVWMGISVAWSPAPLRPSADDWWHYRELLLIPLMLSVITQAEWRWRVFAGFFAGFCVALLTSYLRWFKVIPDMGGVGLYAGFGGHTGFSILLAFIVCACLWLWQARPAQRALWATVGALSLFNLFFVNTGRTGQFVFLFLVPVIAHKRFGFKGIAIGAVAAALLSVGVYYASNTVRTRIDTSVSDVQQFRGGNTGTNDGVRMEFWRNSLTLIKQHPVFGGGTGSFRPEYRALAESQKLDGIHITPNPHNEYLLVWSQTGLVGLALLLALWGVQWRRAATLDPTVRYLSYALLVTMIVGDCFNSFILDNLEGHFYALLTVALAAGWPEAQGRSE</sequence>
<feature type="transmembrane region" description="Helical" evidence="5">
    <location>
        <begin position="223"/>
        <end position="245"/>
    </location>
</feature>
<comment type="subcellular location">
    <subcellularLocation>
        <location evidence="1">Membrane</location>
        <topology evidence="1">Multi-pass membrane protein</topology>
    </subcellularLocation>
</comment>
<organism evidence="7 8">
    <name type="scientific">Niveibacterium umoris</name>
    <dbReference type="NCBI Taxonomy" id="1193620"/>
    <lineage>
        <taxon>Bacteria</taxon>
        <taxon>Pseudomonadati</taxon>
        <taxon>Pseudomonadota</taxon>
        <taxon>Betaproteobacteria</taxon>
        <taxon>Rhodocyclales</taxon>
        <taxon>Rhodocyclaceae</taxon>
        <taxon>Niveibacterium</taxon>
    </lineage>
</organism>
<accession>A0A840BVK4</accession>
<evidence type="ECO:0000259" key="6">
    <source>
        <dbReference type="Pfam" id="PF04932"/>
    </source>
</evidence>
<keyword evidence="3 5" id="KW-1133">Transmembrane helix</keyword>
<reference evidence="7 8" key="1">
    <citation type="submission" date="2020-08" db="EMBL/GenBank/DDBJ databases">
        <title>Genomic Encyclopedia of Type Strains, Phase IV (KMG-IV): sequencing the most valuable type-strain genomes for metagenomic binning, comparative biology and taxonomic classification.</title>
        <authorList>
            <person name="Goeker M."/>
        </authorList>
    </citation>
    <scope>NUCLEOTIDE SEQUENCE [LARGE SCALE GENOMIC DNA]</scope>
    <source>
        <strain evidence="7 8">DSM 106739</strain>
    </source>
</reference>
<evidence type="ECO:0000256" key="2">
    <source>
        <dbReference type="ARBA" id="ARBA00022692"/>
    </source>
</evidence>
<evidence type="ECO:0000256" key="3">
    <source>
        <dbReference type="ARBA" id="ARBA00022989"/>
    </source>
</evidence>
<proteinExistence type="predicted"/>
<feature type="transmembrane region" description="Helical" evidence="5">
    <location>
        <begin position="358"/>
        <end position="379"/>
    </location>
</feature>
<evidence type="ECO:0000313" key="8">
    <source>
        <dbReference type="Proteomes" id="UP000561045"/>
    </source>
</evidence>
<feature type="transmembrane region" description="Helical" evidence="5">
    <location>
        <begin position="150"/>
        <end position="178"/>
    </location>
</feature>